<keyword evidence="1" id="KW-0378">Hydrolase</keyword>
<keyword evidence="4" id="KW-1185">Reference proteome</keyword>
<dbReference type="GO" id="GO:0002100">
    <property type="term" value="P:tRNA wobble adenosine to inosine editing"/>
    <property type="evidence" value="ECO:0007669"/>
    <property type="project" value="TreeGrafter"/>
</dbReference>
<dbReference type="OMA" id="PCQMCAG"/>
<dbReference type="PANTHER" id="PTHR11079:SF149">
    <property type="entry name" value="TRNA-SPECIFIC ADENOSINE DEAMINASE 2"/>
    <property type="match status" value="1"/>
</dbReference>
<evidence type="ECO:0000313" key="3">
    <source>
        <dbReference type="EMBL" id="KXS22437.1"/>
    </source>
</evidence>
<organism evidence="3 4">
    <name type="scientific">Gonapodya prolifera (strain JEL478)</name>
    <name type="common">Monoblepharis prolifera</name>
    <dbReference type="NCBI Taxonomy" id="1344416"/>
    <lineage>
        <taxon>Eukaryota</taxon>
        <taxon>Fungi</taxon>
        <taxon>Fungi incertae sedis</taxon>
        <taxon>Chytridiomycota</taxon>
        <taxon>Chytridiomycota incertae sedis</taxon>
        <taxon>Monoblepharidomycetes</taxon>
        <taxon>Monoblepharidales</taxon>
        <taxon>Gonapodyaceae</taxon>
        <taxon>Gonapodya</taxon>
    </lineage>
</organism>
<dbReference type="STRING" id="1344416.A0A139B0D9"/>
<evidence type="ECO:0000256" key="1">
    <source>
        <dbReference type="ARBA" id="ARBA00022801"/>
    </source>
</evidence>
<dbReference type="Proteomes" id="UP000070544">
    <property type="component" value="Unassembled WGS sequence"/>
</dbReference>
<proteinExistence type="predicted"/>
<dbReference type="PANTHER" id="PTHR11079">
    <property type="entry name" value="CYTOSINE DEAMINASE FAMILY MEMBER"/>
    <property type="match status" value="1"/>
</dbReference>
<dbReference type="GO" id="GO:0005634">
    <property type="term" value="C:nucleus"/>
    <property type="evidence" value="ECO:0007669"/>
    <property type="project" value="TreeGrafter"/>
</dbReference>
<accession>A0A139B0D9</accession>
<protein>
    <submittedName>
        <fullName evidence="3">Cytidine deaminase-like protein</fullName>
    </submittedName>
</protein>
<dbReference type="SUPFAM" id="SSF53927">
    <property type="entry name" value="Cytidine deaminase-like"/>
    <property type="match status" value="1"/>
</dbReference>
<dbReference type="InterPro" id="IPR002125">
    <property type="entry name" value="CMP_dCMP_dom"/>
</dbReference>
<dbReference type="EMBL" id="KQ965731">
    <property type="protein sequence ID" value="KXS22437.1"/>
    <property type="molecule type" value="Genomic_DNA"/>
</dbReference>
<evidence type="ECO:0000259" key="2">
    <source>
        <dbReference type="PROSITE" id="PS51747"/>
    </source>
</evidence>
<dbReference type="CDD" id="cd01285">
    <property type="entry name" value="nucleoside_deaminase"/>
    <property type="match status" value="1"/>
</dbReference>
<sequence length="233" mass="25819">MGVYDEAEANDRDLHLAFMRKALEQGEEALAQSEVPVGCVFVYNGKIIGAGRNRTNETLNGTRHAELCAIDDILGNRTSNFSHVGSDLEGSNSFSESSPDDTILALYPPSMFEHCDLYVTVEPCIMCASALRQLRVRKVYFGCWNERFGGCGSVLNVHADPVGNDPPLQVEGGYCREEAILLLRRFYMKENSNAPNPKRKATRVLKTTDLDTSLTSRDDRTRISSTQVVDSFA</sequence>
<dbReference type="InterPro" id="IPR016193">
    <property type="entry name" value="Cytidine_deaminase-like"/>
</dbReference>
<name>A0A139B0D9_GONPJ</name>
<dbReference type="PROSITE" id="PS51747">
    <property type="entry name" value="CYT_DCMP_DEAMINASES_2"/>
    <property type="match status" value="1"/>
</dbReference>
<feature type="domain" description="CMP/dCMP-type deaminase" evidence="2">
    <location>
        <begin position="13"/>
        <end position="162"/>
    </location>
</feature>
<dbReference type="OrthoDB" id="1701769at2759"/>
<dbReference type="AlphaFoldDB" id="A0A139B0D9"/>
<gene>
    <name evidence="3" type="ORF">M427DRAFT_92621</name>
</gene>
<dbReference type="GO" id="GO:0052717">
    <property type="term" value="F:tRNA-specific adenosine-34 deaminase activity"/>
    <property type="evidence" value="ECO:0007669"/>
    <property type="project" value="TreeGrafter"/>
</dbReference>
<evidence type="ECO:0000313" key="4">
    <source>
        <dbReference type="Proteomes" id="UP000070544"/>
    </source>
</evidence>
<reference evidence="3 4" key="1">
    <citation type="journal article" date="2015" name="Genome Biol. Evol.">
        <title>Phylogenomic analyses indicate that early fungi evolved digesting cell walls of algal ancestors of land plants.</title>
        <authorList>
            <person name="Chang Y."/>
            <person name="Wang S."/>
            <person name="Sekimoto S."/>
            <person name="Aerts A.L."/>
            <person name="Choi C."/>
            <person name="Clum A."/>
            <person name="LaButti K.M."/>
            <person name="Lindquist E.A."/>
            <person name="Yee Ngan C."/>
            <person name="Ohm R.A."/>
            <person name="Salamov A.A."/>
            <person name="Grigoriev I.V."/>
            <person name="Spatafora J.W."/>
            <person name="Berbee M.L."/>
        </authorList>
    </citation>
    <scope>NUCLEOTIDE SEQUENCE [LARGE SCALE GENOMIC DNA]</scope>
    <source>
        <strain evidence="3 4">JEL478</strain>
    </source>
</reference>
<dbReference type="Gene3D" id="3.40.140.10">
    <property type="entry name" value="Cytidine Deaminase, domain 2"/>
    <property type="match status" value="1"/>
</dbReference>
<dbReference type="Pfam" id="PF00383">
    <property type="entry name" value="dCMP_cyt_deam_1"/>
    <property type="match status" value="1"/>
</dbReference>
<dbReference type="GO" id="GO:0005737">
    <property type="term" value="C:cytoplasm"/>
    <property type="evidence" value="ECO:0007669"/>
    <property type="project" value="TreeGrafter"/>
</dbReference>